<dbReference type="InterPro" id="IPR049625">
    <property type="entry name" value="Glyco_transf_61_cat"/>
</dbReference>
<dbReference type="GO" id="GO:0016757">
    <property type="term" value="F:glycosyltransferase activity"/>
    <property type="evidence" value="ECO:0007669"/>
    <property type="project" value="UniProtKB-KW"/>
</dbReference>
<evidence type="ECO:0000256" key="1">
    <source>
        <dbReference type="ARBA" id="ARBA00022676"/>
    </source>
</evidence>
<name>A0A7S0XMH7_9RHOD</name>
<keyword evidence="2" id="KW-0808">Transferase</keyword>
<accession>A0A7S0XMH7</accession>
<gene>
    <name evidence="5" type="ORF">EMAD1354_LOCUS915</name>
</gene>
<protein>
    <recommendedName>
        <fullName evidence="4">Glycosyltransferase 61 catalytic domain-containing protein</fullName>
    </recommendedName>
</protein>
<keyword evidence="3" id="KW-0325">Glycoprotein</keyword>
<keyword evidence="1" id="KW-0328">Glycosyltransferase</keyword>
<organism evidence="5">
    <name type="scientific">Erythrolobus madagascarensis</name>
    <dbReference type="NCBI Taxonomy" id="708628"/>
    <lineage>
        <taxon>Eukaryota</taxon>
        <taxon>Rhodophyta</taxon>
        <taxon>Bangiophyceae</taxon>
        <taxon>Porphyridiales</taxon>
        <taxon>Porphyridiaceae</taxon>
        <taxon>Erythrolobus</taxon>
    </lineage>
</organism>
<evidence type="ECO:0000256" key="3">
    <source>
        <dbReference type="ARBA" id="ARBA00023180"/>
    </source>
</evidence>
<reference evidence="5" key="1">
    <citation type="submission" date="2021-01" db="EMBL/GenBank/DDBJ databases">
        <authorList>
            <person name="Corre E."/>
            <person name="Pelletier E."/>
            <person name="Niang G."/>
            <person name="Scheremetjew M."/>
            <person name="Finn R."/>
            <person name="Kale V."/>
            <person name="Holt S."/>
            <person name="Cochrane G."/>
            <person name="Meng A."/>
            <person name="Brown T."/>
            <person name="Cohen L."/>
        </authorList>
    </citation>
    <scope>NUCLEOTIDE SEQUENCE</scope>
    <source>
        <strain evidence="5">CCMP3276</strain>
    </source>
</reference>
<dbReference type="Pfam" id="PF04577">
    <property type="entry name" value="Glyco_transf_61"/>
    <property type="match status" value="1"/>
</dbReference>
<dbReference type="InterPro" id="IPR007657">
    <property type="entry name" value="Glycosyltransferase_61"/>
</dbReference>
<proteinExistence type="predicted"/>
<dbReference type="EMBL" id="HBFE01001319">
    <property type="protein sequence ID" value="CAD8724838.1"/>
    <property type="molecule type" value="Transcribed_RNA"/>
</dbReference>
<evidence type="ECO:0000256" key="2">
    <source>
        <dbReference type="ARBA" id="ARBA00022679"/>
    </source>
</evidence>
<evidence type="ECO:0000313" key="5">
    <source>
        <dbReference type="EMBL" id="CAD8724838.1"/>
    </source>
</evidence>
<feature type="domain" description="Glycosyltransferase 61 catalytic" evidence="4">
    <location>
        <begin position="160"/>
        <end position="361"/>
    </location>
</feature>
<evidence type="ECO:0000259" key="4">
    <source>
        <dbReference type="Pfam" id="PF04577"/>
    </source>
</evidence>
<dbReference type="AlphaFoldDB" id="A0A7S0XMH7"/>
<dbReference type="PANTHER" id="PTHR20961">
    <property type="entry name" value="GLYCOSYLTRANSFERASE"/>
    <property type="match status" value="1"/>
</dbReference>
<sequence length="433" mass="48322">MKLARVLPVVDKDIDVVALTPPKSTSLLSTSAQDDKAHELVNCKPLESIEAAVTTEAHENARRTSGRTHEEVQYVRLEQYDYDEVKGIAVIFRNAIVTGAESLVTDCSVVYRPGGGSNFETGAGWNIYRPLTAESPHFNWTSKVDIDRAVLLASFYAHGYFHYIVECLPRVVMVRDFVLRNPDVKIIHYPPVAADLVLLYQLLGIDPARVVEYDTKTLYRANTLIVPTATATFRANTLAVQQTRDLFRDSIPGQLGIPREDPFERARLFLSSSSPGGLIRADRVRIVVHDRGRGKPRSVEQQKELESAILKRFPNAEVTVYNAARANTREMIVMHYRADVVVGPHGAGLSNALFMRRGSSMLEFNIPDRRTDPSIRCHEITATKLGLRYFYESAVGGKHSGVMQINVDDIVAALVPIVDFHENELNSSVHLTK</sequence>